<comment type="caution">
    <text evidence="1">The sequence shown here is derived from an EMBL/GenBank/DDBJ whole genome shotgun (WGS) entry which is preliminary data.</text>
</comment>
<dbReference type="PANTHER" id="PTHR15566">
    <property type="entry name" value="POM121-LIKE"/>
    <property type="match status" value="1"/>
</dbReference>
<name>A0A4U1EN96_MONMO</name>
<proteinExistence type="predicted"/>
<gene>
    <name evidence="1" type="ORF">EI555_016732</name>
</gene>
<evidence type="ECO:0000313" key="1">
    <source>
        <dbReference type="EMBL" id="TKC37346.1"/>
    </source>
</evidence>
<dbReference type="PANTHER" id="PTHR15566:SF4">
    <property type="entry name" value="POM121-LIKE PROTEIN 1-RELATED"/>
    <property type="match status" value="1"/>
</dbReference>
<feature type="non-terminal residue" evidence="1">
    <location>
        <position position="1"/>
    </location>
</feature>
<dbReference type="Proteomes" id="UP000308365">
    <property type="component" value="Unassembled WGS sequence"/>
</dbReference>
<dbReference type="AlphaFoldDB" id="A0A4U1EN96"/>
<dbReference type="EMBL" id="RWIC01001155">
    <property type="protein sequence ID" value="TKC37346.1"/>
    <property type="molecule type" value="Genomic_DNA"/>
</dbReference>
<reference evidence="2" key="1">
    <citation type="journal article" date="2019" name="IScience">
        <title>Narwhal Genome Reveals Long-Term Low Genetic Diversity despite Current Large Abundance Size.</title>
        <authorList>
            <person name="Westbury M.V."/>
            <person name="Petersen B."/>
            <person name="Garde E."/>
            <person name="Heide-Jorgensen M.P."/>
            <person name="Lorenzen E.D."/>
        </authorList>
    </citation>
    <scope>NUCLEOTIDE SEQUENCE [LARGE SCALE GENOMIC DNA]</scope>
</reference>
<organism evidence="1 2">
    <name type="scientific">Monodon monoceros</name>
    <name type="common">Narwhal</name>
    <name type="synonym">Ceratodon monodon</name>
    <dbReference type="NCBI Taxonomy" id="40151"/>
    <lineage>
        <taxon>Eukaryota</taxon>
        <taxon>Metazoa</taxon>
        <taxon>Chordata</taxon>
        <taxon>Craniata</taxon>
        <taxon>Vertebrata</taxon>
        <taxon>Euteleostomi</taxon>
        <taxon>Mammalia</taxon>
        <taxon>Eutheria</taxon>
        <taxon>Laurasiatheria</taxon>
        <taxon>Artiodactyla</taxon>
        <taxon>Whippomorpha</taxon>
        <taxon>Cetacea</taxon>
        <taxon>Odontoceti</taxon>
        <taxon>Monodontidae</taxon>
        <taxon>Monodon</taxon>
    </lineage>
</organism>
<sequence length="306" mass="33950">SQLKESAWNQALYPRTHLTQVLDGQLTRQVLLVNLVWGTGVQHLPGGLSHLQPVPCAHQLPLAQCGPLAIHASGSTCKPAYKYPVTLHLHFVIASLRQYSMILQTLHSFLGILTLICRRRRYYLLTPGQCPAAQCLQWAESLCGAVTLASPSYAAHNNQDCLGLLHRDDHVKGPWRAQGPGPLERCLHAKSSEDISNMKFQPSCMSSYWKRHHRHIQLPQGFPPMEVLKGTLVVSQRNSQLEKDADATTGQKRHWKNAHPHLTVPGPKSARFFCCHTALSMNPQLERCGKMQESPGPIAVLESAGV</sequence>
<accession>A0A4U1EN96</accession>
<dbReference type="InterPro" id="IPR043220">
    <property type="entry name" value="POM121-like_prot_1"/>
</dbReference>
<protein>
    <submittedName>
        <fullName evidence="1">Uncharacterized protein</fullName>
    </submittedName>
</protein>
<evidence type="ECO:0000313" key="2">
    <source>
        <dbReference type="Proteomes" id="UP000308365"/>
    </source>
</evidence>
<feature type="non-terminal residue" evidence="1">
    <location>
        <position position="306"/>
    </location>
</feature>